<dbReference type="RefSeq" id="WP_213043731.1">
    <property type="nucleotide sequence ID" value="NZ_CAJNBJ010000018.1"/>
</dbReference>
<evidence type="ECO:0000256" key="1">
    <source>
        <dbReference type="ARBA" id="ARBA00000968"/>
    </source>
</evidence>
<dbReference type="CDD" id="cd00402">
    <property type="entry name" value="Riboflavin_synthase_like"/>
    <property type="match status" value="1"/>
</dbReference>
<keyword evidence="6" id="KW-0686">Riboflavin biosynthesis</keyword>
<protein>
    <recommendedName>
        <fullName evidence="5 9">Riboflavin synthase</fullName>
        <ecNumber evidence="4 9">2.5.1.9</ecNumber>
    </recommendedName>
</protein>
<evidence type="ECO:0000313" key="12">
    <source>
        <dbReference type="EMBL" id="CAE6786589.1"/>
    </source>
</evidence>
<dbReference type="SUPFAM" id="SSF63380">
    <property type="entry name" value="Riboflavin synthase domain-like"/>
    <property type="match status" value="2"/>
</dbReference>
<keyword evidence="8" id="KW-0677">Repeat</keyword>
<dbReference type="PANTHER" id="PTHR21098:SF12">
    <property type="entry name" value="RIBOFLAVIN SYNTHASE"/>
    <property type="match status" value="1"/>
</dbReference>
<dbReference type="NCBIfam" id="NF006767">
    <property type="entry name" value="PRK09289.1"/>
    <property type="match status" value="1"/>
</dbReference>
<evidence type="ECO:0000256" key="5">
    <source>
        <dbReference type="ARBA" id="ARBA00013950"/>
    </source>
</evidence>
<dbReference type="EC" id="2.5.1.9" evidence="4 9"/>
<organism evidence="12 13">
    <name type="scientific">Nitrospira defluvii</name>
    <dbReference type="NCBI Taxonomy" id="330214"/>
    <lineage>
        <taxon>Bacteria</taxon>
        <taxon>Pseudomonadati</taxon>
        <taxon>Nitrospirota</taxon>
        <taxon>Nitrospiria</taxon>
        <taxon>Nitrospirales</taxon>
        <taxon>Nitrospiraceae</taxon>
        <taxon>Nitrospira</taxon>
    </lineage>
</organism>
<evidence type="ECO:0000256" key="8">
    <source>
        <dbReference type="ARBA" id="ARBA00022737"/>
    </source>
</evidence>
<evidence type="ECO:0000256" key="2">
    <source>
        <dbReference type="ARBA" id="ARBA00002803"/>
    </source>
</evidence>
<feature type="repeat" description="Lumazine-binding" evidence="10">
    <location>
        <begin position="97"/>
        <end position="193"/>
    </location>
</feature>
<dbReference type="InterPro" id="IPR026017">
    <property type="entry name" value="Lumazine-bd_dom"/>
</dbReference>
<reference evidence="12 13" key="1">
    <citation type="submission" date="2021-02" db="EMBL/GenBank/DDBJ databases">
        <authorList>
            <person name="Han P."/>
        </authorList>
    </citation>
    <scope>NUCLEOTIDE SEQUENCE [LARGE SCALE GENOMIC DNA]</scope>
    <source>
        <strain evidence="12">Candidatus Nitrospira sp. ZN2</strain>
    </source>
</reference>
<dbReference type="InterPro" id="IPR023366">
    <property type="entry name" value="ATP_synth_asu-like_sf"/>
</dbReference>
<dbReference type="Proteomes" id="UP000675880">
    <property type="component" value="Unassembled WGS sequence"/>
</dbReference>
<evidence type="ECO:0000256" key="7">
    <source>
        <dbReference type="ARBA" id="ARBA00022679"/>
    </source>
</evidence>
<keyword evidence="13" id="KW-1185">Reference proteome</keyword>
<evidence type="ECO:0000256" key="4">
    <source>
        <dbReference type="ARBA" id="ARBA00012827"/>
    </source>
</evidence>
<name>A0ABN7MA28_9BACT</name>
<gene>
    <name evidence="12" type="primary">ribE</name>
    <name evidence="12" type="ORF">NSPZN2_50139</name>
</gene>
<dbReference type="Pfam" id="PF00677">
    <property type="entry name" value="Lum_binding"/>
    <property type="match status" value="2"/>
</dbReference>
<dbReference type="Gene3D" id="2.40.30.20">
    <property type="match status" value="2"/>
</dbReference>
<keyword evidence="7 12" id="KW-0808">Transferase</keyword>
<evidence type="ECO:0000313" key="13">
    <source>
        <dbReference type="Proteomes" id="UP000675880"/>
    </source>
</evidence>
<dbReference type="NCBIfam" id="NF009566">
    <property type="entry name" value="PRK13020.1"/>
    <property type="match status" value="1"/>
</dbReference>
<feature type="repeat" description="Lumazine-binding" evidence="10">
    <location>
        <begin position="1"/>
        <end position="96"/>
    </location>
</feature>
<evidence type="ECO:0000256" key="3">
    <source>
        <dbReference type="ARBA" id="ARBA00004887"/>
    </source>
</evidence>
<dbReference type="InterPro" id="IPR017938">
    <property type="entry name" value="Riboflavin_synthase-like_b-brl"/>
</dbReference>
<evidence type="ECO:0000256" key="9">
    <source>
        <dbReference type="NCBIfam" id="TIGR00187"/>
    </source>
</evidence>
<dbReference type="NCBIfam" id="TIGR00187">
    <property type="entry name" value="ribE"/>
    <property type="match status" value="1"/>
</dbReference>
<dbReference type="PANTHER" id="PTHR21098">
    <property type="entry name" value="RIBOFLAVIN SYNTHASE ALPHA CHAIN"/>
    <property type="match status" value="1"/>
</dbReference>
<evidence type="ECO:0000256" key="6">
    <source>
        <dbReference type="ARBA" id="ARBA00022619"/>
    </source>
</evidence>
<comment type="catalytic activity">
    <reaction evidence="1">
        <text>2 6,7-dimethyl-8-(1-D-ribityl)lumazine + H(+) = 5-amino-6-(D-ribitylamino)uracil + riboflavin</text>
        <dbReference type="Rhea" id="RHEA:20772"/>
        <dbReference type="ChEBI" id="CHEBI:15378"/>
        <dbReference type="ChEBI" id="CHEBI:15934"/>
        <dbReference type="ChEBI" id="CHEBI:57986"/>
        <dbReference type="ChEBI" id="CHEBI:58201"/>
        <dbReference type="EC" id="2.5.1.9"/>
    </reaction>
</comment>
<feature type="domain" description="Lumazine-binding" evidence="11">
    <location>
        <begin position="1"/>
        <end position="96"/>
    </location>
</feature>
<dbReference type="PIRSF" id="PIRSF000498">
    <property type="entry name" value="Riboflavin_syn_A"/>
    <property type="match status" value="1"/>
</dbReference>
<accession>A0ABN7MA28</accession>
<comment type="function">
    <text evidence="2">Catalyzes the dismutation of two molecules of 6,7-dimethyl-8-ribityllumazine, resulting in the formation of riboflavin and 5-amino-6-(D-ribitylamino)uracil.</text>
</comment>
<proteinExistence type="predicted"/>
<dbReference type="InterPro" id="IPR001783">
    <property type="entry name" value="Lumazine-bd"/>
</dbReference>
<comment type="pathway">
    <text evidence="3">Cofactor biosynthesis; riboflavin biosynthesis; riboflavin from 2-hydroxy-3-oxobutyl phosphate and 5-amino-6-(D-ribitylamino)uracil: step 2/2.</text>
</comment>
<dbReference type="EMBL" id="CAJNBJ010000018">
    <property type="protein sequence ID" value="CAE6786589.1"/>
    <property type="molecule type" value="Genomic_DNA"/>
</dbReference>
<dbReference type="PROSITE" id="PS51177">
    <property type="entry name" value="LUMAZINE_BIND"/>
    <property type="match status" value="2"/>
</dbReference>
<comment type="caution">
    <text evidence="12">The sequence shown here is derived from an EMBL/GenBank/DDBJ whole genome shotgun (WGS) entry which is preliminary data.</text>
</comment>
<evidence type="ECO:0000256" key="10">
    <source>
        <dbReference type="PROSITE-ProRule" id="PRU00524"/>
    </source>
</evidence>
<feature type="domain" description="Lumazine-binding" evidence="11">
    <location>
        <begin position="97"/>
        <end position="193"/>
    </location>
</feature>
<sequence length="218" mass="23175">MFSGIVEEMGAVSVLNRSLAGTRLTIIASTVMGDLTIGASVSVNGVCLTAVARTDHDFSVDVSPETLNITTLGSLTSGSPVNLERAMKLNERIGGHMVSGHVDGVGVIRSRHQDGNAVILEIEAPKDVLRLCVGKGSITVDGISLTINDVTDRSFVVAIIPHTAKVTTLGLKQVGDQVNLESDLIGKYVERLLQERGLLPPKPTPVIDKDYLQRRGLL</sequence>
<evidence type="ECO:0000259" key="11">
    <source>
        <dbReference type="PROSITE" id="PS51177"/>
    </source>
</evidence>
<dbReference type="GO" id="GO:0004746">
    <property type="term" value="F:riboflavin synthase activity"/>
    <property type="evidence" value="ECO:0007669"/>
    <property type="project" value="UniProtKB-EC"/>
</dbReference>